<evidence type="ECO:0000256" key="1">
    <source>
        <dbReference type="ARBA" id="ARBA00022679"/>
    </source>
</evidence>
<dbReference type="GO" id="GO:0016301">
    <property type="term" value="F:kinase activity"/>
    <property type="evidence" value="ECO:0007669"/>
    <property type="project" value="UniProtKB-KW"/>
</dbReference>
<protein>
    <recommendedName>
        <fullName evidence="6">NAD kinase</fullName>
        <ecNumber evidence="6">2.7.1.23</ecNumber>
    </recommendedName>
    <alternativeName>
        <fullName evidence="6">ATP-dependent NAD kinase</fullName>
    </alternativeName>
</protein>
<comment type="similarity">
    <text evidence="6">Belongs to the NAD kinase family.</text>
</comment>
<evidence type="ECO:0000256" key="4">
    <source>
        <dbReference type="ARBA" id="ARBA00023027"/>
    </source>
</evidence>
<comment type="caution">
    <text evidence="6">Lacks conserved residue(s) required for the propagation of feature annotation.</text>
</comment>
<dbReference type="Pfam" id="PF01513">
    <property type="entry name" value="NAD_kinase"/>
    <property type="match status" value="1"/>
</dbReference>
<feature type="binding site" evidence="6">
    <location>
        <position position="77"/>
    </location>
    <ligand>
        <name>NAD(+)</name>
        <dbReference type="ChEBI" id="CHEBI:57540"/>
    </ligand>
</feature>
<accession>A0ABP9ULE5</accession>
<comment type="subcellular location">
    <subcellularLocation>
        <location evidence="6">Cytoplasm</location>
    </subcellularLocation>
</comment>
<evidence type="ECO:0000256" key="3">
    <source>
        <dbReference type="ARBA" id="ARBA00022857"/>
    </source>
</evidence>
<feature type="binding site" evidence="6">
    <location>
        <position position="176"/>
    </location>
    <ligand>
        <name>NAD(+)</name>
        <dbReference type="ChEBI" id="CHEBI:57540"/>
    </ligand>
</feature>
<evidence type="ECO:0000256" key="2">
    <source>
        <dbReference type="ARBA" id="ARBA00022777"/>
    </source>
</evidence>
<keyword evidence="3 6" id="KW-0521">NADP</keyword>
<dbReference type="Proteomes" id="UP001476282">
    <property type="component" value="Unassembled WGS sequence"/>
</dbReference>
<dbReference type="InterPro" id="IPR002504">
    <property type="entry name" value="NADK"/>
</dbReference>
<organism evidence="7 8">
    <name type="scientific">Haloferula sargassicola</name>
    <dbReference type="NCBI Taxonomy" id="490096"/>
    <lineage>
        <taxon>Bacteria</taxon>
        <taxon>Pseudomonadati</taxon>
        <taxon>Verrucomicrobiota</taxon>
        <taxon>Verrucomicrobiia</taxon>
        <taxon>Verrucomicrobiales</taxon>
        <taxon>Verrucomicrobiaceae</taxon>
        <taxon>Haloferula</taxon>
    </lineage>
</organism>
<feature type="binding site" evidence="6">
    <location>
        <begin position="146"/>
        <end position="147"/>
    </location>
    <ligand>
        <name>NAD(+)</name>
        <dbReference type="ChEBI" id="CHEBI:57540"/>
    </ligand>
</feature>
<feature type="binding site" evidence="6">
    <location>
        <position position="174"/>
    </location>
    <ligand>
        <name>NAD(+)</name>
        <dbReference type="ChEBI" id="CHEBI:57540"/>
    </ligand>
</feature>
<feature type="binding site" evidence="6">
    <location>
        <begin position="72"/>
        <end position="73"/>
    </location>
    <ligand>
        <name>NAD(+)</name>
        <dbReference type="ChEBI" id="CHEBI:57540"/>
    </ligand>
</feature>
<dbReference type="Gene3D" id="2.60.200.30">
    <property type="entry name" value="Probable inorganic polyphosphate/atp-NAD kinase, domain 2"/>
    <property type="match status" value="1"/>
</dbReference>
<dbReference type="Gene3D" id="3.40.50.10330">
    <property type="entry name" value="Probable inorganic polyphosphate/atp-NAD kinase, domain 1"/>
    <property type="match status" value="1"/>
</dbReference>
<evidence type="ECO:0000313" key="7">
    <source>
        <dbReference type="EMBL" id="GAA5482202.1"/>
    </source>
</evidence>
<evidence type="ECO:0000256" key="5">
    <source>
        <dbReference type="ARBA" id="ARBA00047925"/>
    </source>
</evidence>
<dbReference type="EC" id="2.7.1.23" evidence="6"/>
<dbReference type="InterPro" id="IPR017438">
    <property type="entry name" value="ATP-NAD_kinase_N"/>
</dbReference>
<comment type="function">
    <text evidence="6">Involved in the regulation of the intracellular balance of NAD and NADP, and is a key enzyme in the biosynthesis of NADP. Catalyzes specifically the phosphorylation on 2'-hydroxyl of the adenosine moiety of NAD to yield NADP.</text>
</comment>
<feature type="binding site" evidence="6">
    <location>
        <position position="157"/>
    </location>
    <ligand>
        <name>NAD(+)</name>
        <dbReference type="ChEBI" id="CHEBI:57540"/>
    </ligand>
</feature>
<keyword evidence="8" id="KW-1185">Reference proteome</keyword>
<keyword evidence="4 6" id="KW-0520">NAD</keyword>
<reference evidence="7 8" key="1">
    <citation type="submission" date="2024-02" db="EMBL/GenBank/DDBJ databases">
        <title>Haloferula sargassicola NBRC 104335.</title>
        <authorList>
            <person name="Ichikawa N."/>
            <person name="Katano-Makiyama Y."/>
            <person name="Hidaka K."/>
        </authorList>
    </citation>
    <scope>NUCLEOTIDE SEQUENCE [LARGE SCALE GENOMIC DNA]</scope>
    <source>
        <strain evidence="7 8">NBRC 104335</strain>
    </source>
</reference>
<feature type="active site" description="Proton acceptor" evidence="6">
    <location>
        <position position="72"/>
    </location>
</feature>
<comment type="caution">
    <text evidence="7">The sequence shown here is derived from an EMBL/GenBank/DDBJ whole genome shotgun (WGS) entry which is preliminary data.</text>
</comment>
<keyword evidence="6" id="KW-0963">Cytoplasm</keyword>
<dbReference type="HAMAP" id="MF_00361">
    <property type="entry name" value="NAD_kinase"/>
    <property type="match status" value="1"/>
</dbReference>
<dbReference type="PANTHER" id="PTHR20275:SF0">
    <property type="entry name" value="NAD KINASE"/>
    <property type="match status" value="1"/>
</dbReference>
<dbReference type="EMBL" id="BAABRI010000007">
    <property type="protein sequence ID" value="GAA5482202.1"/>
    <property type="molecule type" value="Genomic_DNA"/>
</dbReference>
<keyword evidence="6" id="KW-0067">ATP-binding</keyword>
<dbReference type="SUPFAM" id="SSF111331">
    <property type="entry name" value="NAD kinase/diacylglycerol kinase-like"/>
    <property type="match status" value="1"/>
</dbReference>
<keyword evidence="2 6" id="KW-0418">Kinase</keyword>
<proteinExistence type="inferred from homology"/>
<dbReference type="PANTHER" id="PTHR20275">
    <property type="entry name" value="NAD KINASE"/>
    <property type="match status" value="1"/>
</dbReference>
<comment type="catalytic activity">
    <reaction evidence="5 6">
        <text>NAD(+) + ATP = ADP + NADP(+) + H(+)</text>
        <dbReference type="Rhea" id="RHEA:18629"/>
        <dbReference type="ChEBI" id="CHEBI:15378"/>
        <dbReference type="ChEBI" id="CHEBI:30616"/>
        <dbReference type="ChEBI" id="CHEBI:57540"/>
        <dbReference type="ChEBI" id="CHEBI:58349"/>
        <dbReference type="ChEBI" id="CHEBI:456216"/>
        <dbReference type="EC" id="2.7.1.23"/>
    </reaction>
</comment>
<dbReference type="InterPro" id="IPR016064">
    <property type="entry name" value="NAD/diacylglycerol_kinase_sf"/>
</dbReference>
<name>A0ABP9ULE5_9BACT</name>
<dbReference type="Pfam" id="PF20143">
    <property type="entry name" value="NAD_kinase_C"/>
    <property type="match status" value="1"/>
</dbReference>
<comment type="cofactor">
    <cofactor evidence="6">
        <name>a divalent metal cation</name>
        <dbReference type="ChEBI" id="CHEBI:60240"/>
    </cofactor>
</comment>
<sequence length="290" mass="30472">MAVRPEGMKVGIIANPNKPGAVRAYGRLVGALGQRGIESQVDRETAALVGGEGLPGPELAQASDLVVVLGGDGTMLHAVATLGGTETPMAGVNIGTLGFLTSCTDDELEEFAEALKNGSFHVSKRTMLAATVVRSDGRTKEYLALNEAVLARGQTGRLVSMKATVDGDLLNRYRADGLIVATPTGSTAYSLSAGGPLISPAADVFVITPICPHTLSQRSLVIDDTTEIELAPDGLEEGALLFTVDGRDCDEIGALDRVKIRKDARSLNLVRLEGRSFYGALRQKLNWRGG</sequence>
<gene>
    <name evidence="6 7" type="primary">nadK</name>
    <name evidence="7" type="ORF">Hsar01_01419</name>
</gene>
<keyword evidence="6" id="KW-0547">Nucleotide-binding</keyword>
<evidence type="ECO:0000313" key="8">
    <source>
        <dbReference type="Proteomes" id="UP001476282"/>
    </source>
</evidence>
<keyword evidence="1 6" id="KW-0808">Transferase</keyword>
<feature type="binding site" evidence="6">
    <location>
        <begin position="187"/>
        <end position="192"/>
    </location>
    <ligand>
        <name>NAD(+)</name>
        <dbReference type="ChEBI" id="CHEBI:57540"/>
    </ligand>
</feature>
<dbReference type="InterPro" id="IPR017437">
    <property type="entry name" value="ATP-NAD_kinase_PpnK-typ_C"/>
</dbReference>
<evidence type="ECO:0000256" key="6">
    <source>
        <dbReference type="HAMAP-Rule" id="MF_00361"/>
    </source>
</evidence>